<evidence type="ECO:0000313" key="2">
    <source>
        <dbReference type="EMBL" id="PSN73095.1"/>
    </source>
</evidence>
<accession>A0A2T2P5X7</accession>
<feature type="region of interest" description="Disordered" evidence="1">
    <location>
        <begin position="141"/>
        <end position="253"/>
    </location>
</feature>
<gene>
    <name evidence="2" type="ORF">BS50DRAFT_179073</name>
</gene>
<feature type="compositionally biased region" description="Pro residues" evidence="1">
    <location>
        <begin position="98"/>
        <end position="107"/>
    </location>
</feature>
<feature type="compositionally biased region" description="Polar residues" evidence="1">
    <location>
        <begin position="244"/>
        <end position="253"/>
    </location>
</feature>
<dbReference type="Proteomes" id="UP000240883">
    <property type="component" value="Unassembled WGS sequence"/>
</dbReference>
<proteinExistence type="predicted"/>
<feature type="compositionally biased region" description="Basic residues" evidence="1">
    <location>
        <begin position="24"/>
        <end position="34"/>
    </location>
</feature>
<name>A0A2T2P5X7_CORCC</name>
<keyword evidence="3" id="KW-1185">Reference proteome</keyword>
<feature type="compositionally biased region" description="Basic and acidic residues" evidence="1">
    <location>
        <begin position="1"/>
        <end position="23"/>
    </location>
</feature>
<sequence length="253" mass="27192">MGPQDKRICLGATERAHKDDGQNRGKKGGRKRARQATSGDADGRRQYASQRLEMMQYGDAMRPWAPQASAAGLSRPTSWAKSGQAQQPSLGGLLASSPSPPPAPPSWSPETAARGPPWHSSIPAFQHLCRCLCPRRRPCCPSAGRVESSTRQRAGGWPVPHRTGPQTRGDEQRPSSLAPALRPRRPTLPSHHILHSASTRHMGPTAPCQMPRETLTSGGPKASPAHPADPKSPAHTSPAGRAQVFQSLQRRAL</sequence>
<organism evidence="2 3">
    <name type="scientific">Corynespora cassiicola Philippines</name>
    <dbReference type="NCBI Taxonomy" id="1448308"/>
    <lineage>
        <taxon>Eukaryota</taxon>
        <taxon>Fungi</taxon>
        <taxon>Dikarya</taxon>
        <taxon>Ascomycota</taxon>
        <taxon>Pezizomycotina</taxon>
        <taxon>Dothideomycetes</taxon>
        <taxon>Pleosporomycetidae</taxon>
        <taxon>Pleosporales</taxon>
        <taxon>Corynesporascaceae</taxon>
        <taxon>Corynespora</taxon>
    </lineage>
</organism>
<feature type="compositionally biased region" description="Polar residues" evidence="1">
    <location>
        <begin position="75"/>
        <end position="87"/>
    </location>
</feature>
<evidence type="ECO:0000256" key="1">
    <source>
        <dbReference type="SAM" id="MobiDB-lite"/>
    </source>
</evidence>
<protein>
    <submittedName>
        <fullName evidence="2">Uncharacterized protein</fullName>
    </submittedName>
</protein>
<feature type="region of interest" description="Disordered" evidence="1">
    <location>
        <begin position="1"/>
        <end position="119"/>
    </location>
</feature>
<reference evidence="2 3" key="1">
    <citation type="journal article" date="2018" name="Front. Microbiol.">
        <title>Genome-Wide Analysis of Corynespora cassiicola Leaf Fall Disease Putative Effectors.</title>
        <authorList>
            <person name="Lopez D."/>
            <person name="Ribeiro S."/>
            <person name="Label P."/>
            <person name="Fumanal B."/>
            <person name="Venisse J.S."/>
            <person name="Kohler A."/>
            <person name="de Oliveira R.R."/>
            <person name="Labutti K."/>
            <person name="Lipzen A."/>
            <person name="Lail K."/>
            <person name="Bauer D."/>
            <person name="Ohm R.A."/>
            <person name="Barry K.W."/>
            <person name="Spatafora J."/>
            <person name="Grigoriev I.V."/>
            <person name="Martin F.M."/>
            <person name="Pujade-Renaud V."/>
        </authorList>
    </citation>
    <scope>NUCLEOTIDE SEQUENCE [LARGE SCALE GENOMIC DNA]</scope>
    <source>
        <strain evidence="2 3">Philippines</strain>
    </source>
</reference>
<dbReference type="EMBL" id="KZ678129">
    <property type="protein sequence ID" value="PSN73095.1"/>
    <property type="molecule type" value="Genomic_DNA"/>
</dbReference>
<feature type="compositionally biased region" description="Low complexity" evidence="1">
    <location>
        <begin position="88"/>
        <end position="97"/>
    </location>
</feature>
<evidence type="ECO:0000313" key="3">
    <source>
        <dbReference type="Proteomes" id="UP000240883"/>
    </source>
</evidence>
<dbReference type="AlphaFoldDB" id="A0A2T2P5X7"/>